<dbReference type="InterPro" id="IPR009594">
    <property type="entry name" value="Tscrpt_reg_HTH_AraC_N"/>
</dbReference>
<dbReference type="Proteomes" id="UP000526625">
    <property type="component" value="Unassembled WGS sequence"/>
</dbReference>
<reference evidence="5 6" key="1">
    <citation type="submission" date="2020-02" db="EMBL/GenBank/DDBJ databases">
        <title>Draft genome sequence of Rhizobium tropici.</title>
        <authorList>
            <person name="Khayi S."/>
            <person name="Jemo M."/>
        </authorList>
    </citation>
    <scope>NUCLEOTIDE SEQUENCE [LARGE SCALE GENOMIC DNA]</scope>
    <source>
        <strain evidence="5 6">A12</strain>
    </source>
</reference>
<evidence type="ECO:0000313" key="7">
    <source>
        <dbReference type="Proteomes" id="UP000526625"/>
    </source>
</evidence>
<reference evidence="4 7" key="2">
    <citation type="submission" date="2020-08" db="EMBL/GenBank/DDBJ databases">
        <title>Genomic Encyclopedia of Type Strains, Phase IV (KMG-V): Genome sequencing to study the core and pangenomes of soil and plant-associated prokaryotes.</title>
        <authorList>
            <person name="Whitman W."/>
        </authorList>
    </citation>
    <scope>NUCLEOTIDE SEQUENCE [LARGE SCALE GENOMIC DNA]</scope>
    <source>
        <strain evidence="4 7">SEMIA 4059</strain>
    </source>
</reference>
<dbReference type="PANTHER" id="PTHR43436">
    <property type="entry name" value="ARAC-FAMILY TRANSCRIPTIONAL REGULATOR"/>
    <property type="match status" value="1"/>
</dbReference>
<dbReference type="Gene3D" id="1.10.10.60">
    <property type="entry name" value="Homeodomain-like"/>
    <property type="match status" value="1"/>
</dbReference>
<evidence type="ECO:0000313" key="4">
    <source>
        <dbReference type="EMBL" id="MBB6492097.1"/>
    </source>
</evidence>
<dbReference type="SUPFAM" id="SSF46689">
    <property type="entry name" value="Homeodomain-like"/>
    <property type="match status" value="2"/>
</dbReference>
<keyword evidence="1" id="KW-0805">Transcription regulation</keyword>
<dbReference type="Proteomes" id="UP000471190">
    <property type="component" value="Unassembled WGS sequence"/>
</dbReference>
<keyword evidence="2" id="KW-0804">Transcription</keyword>
<dbReference type="PANTHER" id="PTHR43436:SF1">
    <property type="entry name" value="TRANSCRIPTIONAL REGULATORY PROTEIN"/>
    <property type="match status" value="1"/>
</dbReference>
<evidence type="ECO:0000259" key="3">
    <source>
        <dbReference type="PROSITE" id="PS01124"/>
    </source>
</evidence>
<dbReference type="PROSITE" id="PS01124">
    <property type="entry name" value="HTH_ARAC_FAMILY_2"/>
    <property type="match status" value="1"/>
</dbReference>
<dbReference type="EMBL" id="JAADZA010000026">
    <property type="protein sequence ID" value="NEV13462.1"/>
    <property type="molecule type" value="Genomic_DNA"/>
</dbReference>
<name>A0A6P1CBA9_RHITR</name>
<dbReference type="GO" id="GO:0043565">
    <property type="term" value="F:sequence-specific DNA binding"/>
    <property type="evidence" value="ECO:0007669"/>
    <property type="project" value="InterPro"/>
</dbReference>
<dbReference type="Pfam" id="PF12833">
    <property type="entry name" value="HTH_18"/>
    <property type="match status" value="1"/>
</dbReference>
<gene>
    <name evidence="4" type="ORF">GGD45_002503</name>
    <name evidence="5" type="ORF">GXW80_20955</name>
</gene>
<dbReference type="Pfam" id="PF06719">
    <property type="entry name" value="AraC_N"/>
    <property type="match status" value="1"/>
</dbReference>
<dbReference type="SMART" id="SM00342">
    <property type="entry name" value="HTH_ARAC"/>
    <property type="match status" value="1"/>
</dbReference>
<evidence type="ECO:0000313" key="5">
    <source>
        <dbReference type="EMBL" id="NEV13462.1"/>
    </source>
</evidence>
<evidence type="ECO:0000313" key="6">
    <source>
        <dbReference type="Proteomes" id="UP000471190"/>
    </source>
</evidence>
<dbReference type="AlphaFoldDB" id="A0A6P1CBA9"/>
<organism evidence="5 6">
    <name type="scientific">Rhizobium tropici</name>
    <dbReference type="NCBI Taxonomy" id="398"/>
    <lineage>
        <taxon>Bacteria</taxon>
        <taxon>Pseudomonadati</taxon>
        <taxon>Pseudomonadota</taxon>
        <taxon>Alphaproteobacteria</taxon>
        <taxon>Hyphomicrobiales</taxon>
        <taxon>Rhizobiaceae</taxon>
        <taxon>Rhizobium/Agrobacterium group</taxon>
        <taxon>Rhizobium</taxon>
    </lineage>
</organism>
<dbReference type="RefSeq" id="WP_015343603.1">
    <property type="nucleotide sequence ID" value="NZ_JAADZA010000026.1"/>
</dbReference>
<keyword evidence="7" id="KW-1185">Reference proteome</keyword>
<dbReference type="InterPro" id="IPR009057">
    <property type="entry name" value="Homeodomain-like_sf"/>
</dbReference>
<proteinExistence type="predicted"/>
<dbReference type="InterPro" id="IPR018060">
    <property type="entry name" value="HTH_AraC"/>
</dbReference>
<comment type="caution">
    <text evidence="5">The sequence shown here is derived from an EMBL/GenBank/DDBJ whole genome shotgun (WGS) entry which is preliminary data.</text>
</comment>
<evidence type="ECO:0000256" key="1">
    <source>
        <dbReference type="ARBA" id="ARBA00023015"/>
    </source>
</evidence>
<protein>
    <submittedName>
        <fullName evidence="5">AraC family transcriptional regulator</fullName>
    </submittedName>
    <submittedName>
        <fullName evidence="4">AraC-like DNA-binding protein</fullName>
    </submittedName>
</protein>
<accession>A0A6P1CBA9</accession>
<sequence length="312" mass="34592">MSIKEELAAIIDRHAAAPKQKTPIAGLSIFKVEAPTLPVESIYTPRLCVVIQGRKEILLGGRAFEVDDTQYFIASVNLPVSARITAASSDHPHYALSFELNRQDLAELLPNVAVRPAAAHREGLSLGRQTEDILGALHRLILLLNRPEDLPALLKPATTELYYRLLRSEHGATLRDYATMDTKIAQIGRVTSWIKEHYNKPMTIGLLADLAGMSATSLHRHFKATTLMTPLEYRTHVRLQEARKRLLTGGSSARTVGFEVGYDSQTQFTREYRRLFGRPPVRDAAYLKGIGPSNPARQVGVAEASAERPLKI</sequence>
<dbReference type="GO" id="GO:0003700">
    <property type="term" value="F:DNA-binding transcription factor activity"/>
    <property type="evidence" value="ECO:0007669"/>
    <property type="project" value="InterPro"/>
</dbReference>
<feature type="domain" description="HTH araC/xylS-type" evidence="3">
    <location>
        <begin position="188"/>
        <end position="286"/>
    </location>
</feature>
<dbReference type="EMBL" id="JACHBF010000006">
    <property type="protein sequence ID" value="MBB6492097.1"/>
    <property type="molecule type" value="Genomic_DNA"/>
</dbReference>
<evidence type="ECO:0000256" key="2">
    <source>
        <dbReference type="ARBA" id="ARBA00023163"/>
    </source>
</evidence>